<accession>A0A7I8D8X8</accession>
<proteinExistence type="predicted"/>
<dbReference type="RefSeq" id="WP_200759884.1">
    <property type="nucleotide sequence ID" value="NZ_AP023366.1"/>
</dbReference>
<organism evidence="2 3">
    <name type="scientific">Effusibacillus dendaii</name>
    <dbReference type="NCBI Taxonomy" id="2743772"/>
    <lineage>
        <taxon>Bacteria</taxon>
        <taxon>Bacillati</taxon>
        <taxon>Bacillota</taxon>
        <taxon>Bacilli</taxon>
        <taxon>Bacillales</taxon>
        <taxon>Alicyclobacillaceae</taxon>
        <taxon>Effusibacillus</taxon>
    </lineage>
</organism>
<dbReference type="AlphaFoldDB" id="A0A7I8D8X8"/>
<gene>
    <name evidence="2" type="primary">spoVAC_1</name>
    <name evidence="2" type="ORF">skT53_07970</name>
</gene>
<dbReference type="InterPro" id="IPR014203">
    <property type="entry name" value="Spore_V_AC"/>
</dbReference>
<dbReference type="KEGG" id="eff:skT53_07970"/>
<dbReference type="Proteomes" id="UP000593802">
    <property type="component" value="Chromosome"/>
</dbReference>
<keyword evidence="1" id="KW-0812">Transmembrane</keyword>
<name>A0A7I8D8X8_9BACL</name>
<dbReference type="Pfam" id="PF03862">
    <property type="entry name" value="SpoVAC_SpoVAEB"/>
    <property type="match status" value="1"/>
</dbReference>
<sequence>MITSGSQSKQTYKDFARARTPQKPVLRNTIRAFLVGGLICLIGQFIQMFYMKVFDFPERSASNPTVATLIFISVLLTGFGVYDRIGQWAGAGSAVPVTGFANSMASCALESKSEGLVLGVSGNMFKLAGPVIVYGTVAAFFIALIRYFVNKI</sequence>
<dbReference type="PANTHER" id="PTHR38450">
    <property type="entry name" value="STAGE V SPORULATION PROTEIN AC-RELATED"/>
    <property type="match status" value="1"/>
</dbReference>
<feature type="transmembrane region" description="Helical" evidence="1">
    <location>
        <begin position="30"/>
        <end position="51"/>
    </location>
</feature>
<evidence type="ECO:0000256" key="1">
    <source>
        <dbReference type="SAM" id="Phobius"/>
    </source>
</evidence>
<keyword evidence="1" id="KW-0472">Membrane</keyword>
<keyword evidence="1" id="KW-1133">Transmembrane helix</keyword>
<dbReference type="PANTHER" id="PTHR38450:SF1">
    <property type="entry name" value="STAGE V SPORULATION PROTEIN AC"/>
    <property type="match status" value="1"/>
</dbReference>
<evidence type="ECO:0000313" key="2">
    <source>
        <dbReference type="EMBL" id="BCJ85812.1"/>
    </source>
</evidence>
<feature type="transmembrane region" description="Helical" evidence="1">
    <location>
        <begin position="131"/>
        <end position="149"/>
    </location>
</feature>
<dbReference type="EMBL" id="AP023366">
    <property type="protein sequence ID" value="BCJ85812.1"/>
    <property type="molecule type" value="Genomic_DNA"/>
</dbReference>
<dbReference type="InterPro" id="IPR005562">
    <property type="entry name" value="SpoVA"/>
</dbReference>
<reference evidence="2 3" key="1">
    <citation type="submission" date="2020-08" db="EMBL/GenBank/DDBJ databases">
        <title>Complete Genome Sequence of Effusibacillus dendaii Strain skT53, Isolated from Farmland soil.</title>
        <authorList>
            <person name="Konishi T."/>
            <person name="Kawasaki H."/>
        </authorList>
    </citation>
    <scope>NUCLEOTIDE SEQUENCE [LARGE SCALE GENOMIC DNA]</scope>
    <source>
        <strain evidence="3">skT53</strain>
    </source>
</reference>
<evidence type="ECO:0000313" key="3">
    <source>
        <dbReference type="Proteomes" id="UP000593802"/>
    </source>
</evidence>
<keyword evidence="3" id="KW-1185">Reference proteome</keyword>
<protein>
    <submittedName>
        <fullName evidence="2">Stage V sporulation protein AC</fullName>
    </submittedName>
</protein>
<dbReference type="NCBIfam" id="TIGR02838">
    <property type="entry name" value="spore_V_AC"/>
    <property type="match status" value="1"/>
</dbReference>
<feature type="transmembrane region" description="Helical" evidence="1">
    <location>
        <begin position="63"/>
        <end position="82"/>
    </location>
</feature>